<keyword evidence="5" id="KW-0456">Lyase</keyword>
<dbReference type="PANTHER" id="PTHR43277:SF3">
    <property type="entry name" value="DECARBOXYLASE, PUTATIVE-RELATED"/>
    <property type="match status" value="1"/>
</dbReference>
<dbReference type="EMBL" id="CCDI010000010">
    <property type="protein sequence ID" value="CDQ25750.1"/>
    <property type="molecule type" value="Genomic_DNA"/>
</dbReference>
<evidence type="ECO:0000256" key="4">
    <source>
        <dbReference type="ARBA" id="ARBA00022898"/>
    </source>
</evidence>
<dbReference type="RefSeq" id="WP_035511834.1">
    <property type="nucleotide sequence ID" value="NZ_CCDH010000009.1"/>
</dbReference>
<reference evidence="8 9" key="2">
    <citation type="submission" date="2014-05" db="EMBL/GenBank/DDBJ databases">
        <title>Draft genome sequence of Halobacillus karajensis HK-03.</title>
        <authorList>
            <person name="Khelaifia S."/>
            <person name="Croce O."/>
            <person name="Lagier J.C."/>
            <person name="Raoult D."/>
        </authorList>
    </citation>
    <scope>NUCLEOTIDE SEQUENCE [LARGE SCALE GENOMIC DNA]</scope>
    <source>
        <strain evidence="8 9">HD-03</strain>
    </source>
</reference>
<dbReference type="SUPFAM" id="SSF53383">
    <property type="entry name" value="PLP-dependent transferases"/>
    <property type="match status" value="1"/>
</dbReference>
<dbReference type="InterPro" id="IPR008286">
    <property type="entry name" value="Prn/Lys/Arg_de-COase_C"/>
</dbReference>
<evidence type="ECO:0000256" key="2">
    <source>
        <dbReference type="ARBA" id="ARBA00010671"/>
    </source>
</evidence>
<evidence type="ECO:0000256" key="5">
    <source>
        <dbReference type="ARBA" id="ARBA00023239"/>
    </source>
</evidence>
<dbReference type="CDD" id="cd00615">
    <property type="entry name" value="Orn_deC_like"/>
    <property type="match status" value="1"/>
</dbReference>
<comment type="similarity">
    <text evidence="2">Belongs to the Orn/Lys/Arg decarboxylase class-I family.</text>
</comment>
<reference evidence="9" key="1">
    <citation type="submission" date="2014-03" db="EMBL/GenBank/DDBJ databases">
        <authorList>
            <person name="Urmite Genomes U."/>
        </authorList>
    </citation>
    <scope>NUCLEOTIDE SEQUENCE [LARGE SCALE GENOMIC DNA]</scope>
    <source>
        <strain evidence="9">HD-03</strain>
    </source>
</reference>
<dbReference type="InterPro" id="IPR000310">
    <property type="entry name" value="Orn/Lys/Arg_deCO2ase_major_dom"/>
</dbReference>
<feature type="domain" description="Orn/Lys/Arg decarboxylases family 1 pyridoxal-P attachment site" evidence="6">
    <location>
        <begin position="7"/>
        <end position="307"/>
    </location>
</feature>
<dbReference type="InterPro" id="IPR015421">
    <property type="entry name" value="PyrdxlP-dep_Trfase_major"/>
</dbReference>
<keyword evidence="3" id="KW-0210">Decarboxylase</keyword>
<comment type="caution">
    <text evidence="8">The sequence shown here is derived from an EMBL/GenBank/DDBJ whole genome shotgun (WGS) entry which is preliminary data.</text>
</comment>
<feature type="domain" description="Orn/Lys/Arg decarboxylase C-terminal" evidence="7">
    <location>
        <begin position="399"/>
        <end position="449"/>
    </location>
</feature>
<keyword evidence="9" id="KW-1185">Reference proteome</keyword>
<name>A0A024PA09_9BACI</name>
<comment type="cofactor">
    <cofactor evidence="1">
        <name>pyridoxal 5'-phosphate</name>
        <dbReference type="ChEBI" id="CHEBI:597326"/>
    </cofactor>
</comment>
<evidence type="ECO:0000256" key="3">
    <source>
        <dbReference type="ARBA" id="ARBA00022793"/>
    </source>
</evidence>
<evidence type="ECO:0000259" key="6">
    <source>
        <dbReference type="Pfam" id="PF01276"/>
    </source>
</evidence>
<dbReference type="GO" id="GO:0016831">
    <property type="term" value="F:carboxy-lyase activity"/>
    <property type="evidence" value="ECO:0007669"/>
    <property type="project" value="UniProtKB-KW"/>
</dbReference>
<evidence type="ECO:0000259" key="7">
    <source>
        <dbReference type="Pfam" id="PF03711"/>
    </source>
</evidence>
<dbReference type="SUPFAM" id="SSF55904">
    <property type="entry name" value="Ornithine decarboxylase C-terminal domain"/>
    <property type="match status" value="1"/>
</dbReference>
<dbReference type="PANTHER" id="PTHR43277">
    <property type="entry name" value="ARGININE DECARBOXYLASE"/>
    <property type="match status" value="1"/>
</dbReference>
<protein>
    <submittedName>
        <fullName evidence="8">Arginine decarboxylase</fullName>
    </submittedName>
</protein>
<keyword evidence="4" id="KW-0663">Pyridoxal phosphate</keyword>
<accession>A0A024PA09</accession>
<dbReference type="InterPro" id="IPR015424">
    <property type="entry name" value="PyrdxlP-dep_Trfase"/>
</dbReference>
<dbReference type="Pfam" id="PF01276">
    <property type="entry name" value="OKR_DC_1"/>
    <property type="match status" value="1"/>
</dbReference>
<dbReference type="Proteomes" id="UP000028868">
    <property type="component" value="Unassembled WGS sequence"/>
</dbReference>
<evidence type="ECO:0000313" key="9">
    <source>
        <dbReference type="Proteomes" id="UP000028868"/>
    </source>
</evidence>
<dbReference type="AlphaFoldDB" id="A0A024PA09"/>
<dbReference type="InterPro" id="IPR052357">
    <property type="entry name" value="Orn_Lys_Arg_decarboxylase-I"/>
</dbReference>
<evidence type="ECO:0000256" key="1">
    <source>
        <dbReference type="ARBA" id="ARBA00001933"/>
    </source>
</evidence>
<sequence length="474" mass="53490">MSSTNQPLYEALKRNISKNPMSFHVPGHKYGKVYGKESMVHFQSILDIDATEVNGLDDLHAPEKAIREAQELACHFFNCDHTFFLVNGTTVGNLAMILAVCRPGNQIIVQRNCHKSVLNGLELAGASPVFLSPRYEDETGRYSRVCVEDVEQVLKQYPESKAVFLTYPDYFGRVYNLEEVARVVHKYNIPLLVDEAHGVHFQLEGPFPKPALAAGADVVTQSAHKMAPAMTMASYLHIQGERVDTNRIRHYLQMLQSSSPSYPLMASLDIARSYLSSWGTEDLNLLLPYINRVREIFSSYRHRWEVKLTRGHDPLKLTLDVKKGTGFEVANIMDESGVIPEMATSSQVLLVLGLAPSVNLEQLEFRLRTVDYQLKKVPDRATIREDQIPFPTIQQLELSYSDMQGRNVEKVKWVEAEGRVAAEALIPYPPGIPLVMKGERIGEKQIHNVQNLIKQGARFQNIDMKQGILVFKGE</sequence>
<proteinExistence type="inferred from homology"/>
<organism evidence="8 9">
    <name type="scientific">Halobacillus karajensis</name>
    <dbReference type="NCBI Taxonomy" id="195088"/>
    <lineage>
        <taxon>Bacteria</taxon>
        <taxon>Bacillati</taxon>
        <taxon>Bacillota</taxon>
        <taxon>Bacilli</taxon>
        <taxon>Bacillales</taxon>
        <taxon>Bacillaceae</taxon>
        <taxon>Halobacillus</taxon>
    </lineage>
</organism>
<gene>
    <name evidence="8" type="primary">speA_2</name>
    <name evidence="8" type="ORF">BN983_04113</name>
</gene>
<dbReference type="InterPro" id="IPR036633">
    <property type="entry name" value="Prn/Lys/Arg_de-COase_C_sf"/>
</dbReference>
<dbReference type="Gene3D" id="3.40.640.10">
    <property type="entry name" value="Type I PLP-dependent aspartate aminotransferase-like (Major domain)"/>
    <property type="match status" value="1"/>
</dbReference>
<evidence type="ECO:0000313" key="8">
    <source>
        <dbReference type="EMBL" id="CDQ25750.1"/>
    </source>
</evidence>
<dbReference type="Gene3D" id="3.90.100.10">
    <property type="entry name" value="Orn/Lys/Arg decarboxylase, C-terminal domain"/>
    <property type="match status" value="1"/>
</dbReference>
<dbReference type="Pfam" id="PF03711">
    <property type="entry name" value="OKR_DC_1_C"/>
    <property type="match status" value="1"/>
</dbReference>